<evidence type="ECO:0008006" key="4">
    <source>
        <dbReference type="Google" id="ProtNLM"/>
    </source>
</evidence>
<organism evidence="2 3">
    <name type="scientific">Prorocentrum cordatum</name>
    <dbReference type="NCBI Taxonomy" id="2364126"/>
    <lineage>
        <taxon>Eukaryota</taxon>
        <taxon>Sar</taxon>
        <taxon>Alveolata</taxon>
        <taxon>Dinophyceae</taxon>
        <taxon>Prorocentrales</taxon>
        <taxon>Prorocentraceae</taxon>
        <taxon>Prorocentrum</taxon>
    </lineage>
</organism>
<feature type="non-terminal residue" evidence="2">
    <location>
        <position position="1"/>
    </location>
</feature>
<evidence type="ECO:0000313" key="2">
    <source>
        <dbReference type="EMBL" id="CAK0887295.1"/>
    </source>
</evidence>
<proteinExistence type="predicted"/>
<accession>A0ABN9WL62</accession>
<dbReference type="Proteomes" id="UP001189429">
    <property type="component" value="Unassembled WGS sequence"/>
</dbReference>
<gene>
    <name evidence="2" type="ORF">PCOR1329_LOCUS68392</name>
</gene>
<protein>
    <recommendedName>
        <fullName evidence="4">Altered inheritance of mitochondria protein 24, mitochondrial</fullName>
    </recommendedName>
</protein>
<dbReference type="EMBL" id="CAUYUJ010018921">
    <property type="protein sequence ID" value="CAK0887295.1"/>
    <property type="molecule type" value="Genomic_DNA"/>
</dbReference>
<name>A0ABN9WL62_9DINO</name>
<keyword evidence="3" id="KW-1185">Reference proteome</keyword>
<reference evidence="2" key="1">
    <citation type="submission" date="2023-10" db="EMBL/GenBank/DDBJ databases">
        <authorList>
            <person name="Chen Y."/>
            <person name="Shah S."/>
            <person name="Dougan E. K."/>
            <person name="Thang M."/>
            <person name="Chan C."/>
        </authorList>
    </citation>
    <scope>NUCLEOTIDE SEQUENCE [LARGE SCALE GENOMIC DNA]</scope>
</reference>
<evidence type="ECO:0000256" key="1">
    <source>
        <dbReference type="SAM" id="MobiDB-lite"/>
    </source>
</evidence>
<evidence type="ECO:0000313" key="3">
    <source>
        <dbReference type="Proteomes" id="UP001189429"/>
    </source>
</evidence>
<sequence length="111" mass="11837">PPSPPFLLPSPAWAAAETDEKGRGAQLPRTRQAQTILMAPAEAGDKHLQVDTSLFVEVGDEVQIDSGSGYSEKATVKESEQKMVLVLDQGLQHSYPAGSAVTTLPQDTPPR</sequence>
<comment type="caution">
    <text evidence="2">The sequence shown here is derived from an EMBL/GenBank/DDBJ whole genome shotgun (WGS) entry which is preliminary data.</text>
</comment>
<feature type="region of interest" description="Disordered" evidence="1">
    <location>
        <begin position="1"/>
        <end position="28"/>
    </location>
</feature>